<evidence type="ECO:0000256" key="5">
    <source>
        <dbReference type="ARBA" id="ARBA00051784"/>
    </source>
</evidence>
<dbReference type="EMBL" id="LS483476">
    <property type="protein sequence ID" value="SQI61893.1"/>
    <property type="molecule type" value="Genomic_DNA"/>
</dbReference>
<dbReference type="GO" id="GO:0004252">
    <property type="term" value="F:serine-type endopeptidase activity"/>
    <property type="evidence" value="ECO:0007669"/>
    <property type="project" value="UniProtKB-EC"/>
</dbReference>
<dbReference type="PROSITE" id="PS50106">
    <property type="entry name" value="PDZ"/>
    <property type="match status" value="1"/>
</dbReference>
<evidence type="ECO:0000256" key="2">
    <source>
        <dbReference type="ARBA" id="ARBA00022670"/>
    </source>
</evidence>
<evidence type="ECO:0000259" key="8">
    <source>
        <dbReference type="PROSITE" id="PS50106"/>
    </source>
</evidence>
<dbReference type="Pfam" id="PF01471">
    <property type="entry name" value="PG_binding_1"/>
    <property type="match status" value="1"/>
</dbReference>
<keyword evidence="3 7" id="KW-0378">Hydrolase</keyword>
<dbReference type="InterPro" id="IPR036365">
    <property type="entry name" value="PGBD-like_sf"/>
</dbReference>
<dbReference type="Gene3D" id="3.90.226.10">
    <property type="entry name" value="2-enoyl-CoA Hydratase, Chain A, domain 1"/>
    <property type="match status" value="1"/>
</dbReference>
<protein>
    <recommendedName>
        <fullName evidence="6">C-terminal processing peptidase</fullName>
        <ecNumber evidence="6">3.4.21.102</ecNumber>
    </recommendedName>
</protein>
<keyword evidence="10" id="KW-1185">Reference proteome</keyword>
<dbReference type="PANTHER" id="PTHR32060">
    <property type="entry name" value="TAIL-SPECIFIC PROTEASE"/>
    <property type="match status" value="1"/>
</dbReference>
<proteinExistence type="inferred from homology"/>
<dbReference type="SUPFAM" id="SSF50156">
    <property type="entry name" value="PDZ domain-like"/>
    <property type="match status" value="1"/>
</dbReference>
<dbReference type="InterPro" id="IPR004447">
    <property type="entry name" value="Peptidase_S41A"/>
</dbReference>
<dbReference type="Gene3D" id="3.30.750.44">
    <property type="match status" value="1"/>
</dbReference>
<dbReference type="RefSeq" id="WP_066141730.1">
    <property type="nucleotide sequence ID" value="NZ_CBCSGM010000003.1"/>
</dbReference>
<dbReference type="GO" id="GO:0006508">
    <property type="term" value="P:proteolysis"/>
    <property type="evidence" value="ECO:0007669"/>
    <property type="project" value="UniProtKB-KW"/>
</dbReference>
<name>A0A2X4WFR7_LEDLE</name>
<dbReference type="Gene3D" id="1.10.101.10">
    <property type="entry name" value="PGBD-like superfamily/PGBD"/>
    <property type="match status" value="1"/>
</dbReference>
<sequence>MNRKWLVVIIVCSFLIGVGGTYSGITWIVPYWKNNTADNNTDAGQETEITSENTSLDKVAKAYDLIQNSYIEKVDESKLIQGAIQGMIGVLKDPYSVYMDKETAASFKDSMDSSFDGIGAQIAIEEGKLVIISPIKNSPAEKAGLKSKDEIINIDGKSVQGLDLYEASSKIRGKKGTVVKLEIRRNGLANPINVSVTRDEVPIMTVFSDVKKNAGQKIGYLEITSFSEGTAKDFTAELKYLEQQGIDGLIVDVRGNPGGMLLSVQEILGQLVTDKKPFVQIADREGNKNPYYSELKKSKAYPITVLIDEGSASASEILAAALKEVNGNTLIGVKTFGKGTVQQPVPMDDGSNIKLTMAKWLTPDGNWIHGKGIEPTIEVAQPAYFHAHTLQLEKDLVKDMNNEDVKIAQELLKGLGYGPGREDGYFDEQTERAVRAFQAMAKLPVTGKITVETSEKIMDTIIAAVQEEDNDLQLQVAIKSFNK</sequence>
<dbReference type="Pfam" id="PF22694">
    <property type="entry name" value="CtpB_N-like"/>
    <property type="match status" value="1"/>
</dbReference>
<dbReference type="SMART" id="SM00245">
    <property type="entry name" value="TSPc"/>
    <property type="match status" value="1"/>
</dbReference>
<accession>A0A2X4WFR7</accession>
<dbReference type="AlphaFoldDB" id="A0A2X4WFR7"/>
<dbReference type="KEGG" id="blen:NCTC4824_03460"/>
<dbReference type="InterPro" id="IPR055210">
    <property type="entry name" value="CtpA/B_N"/>
</dbReference>
<keyword evidence="2 7" id="KW-0645">Protease</keyword>
<dbReference type="CDD" id="cd07560">
    <property type="entry name" value="Peptidase_S41_CPP"/>
    <property type="match status" value="1"/>
</dbReference>
<dbReference type="Pfam" id="PF03572">
    <property type="entry name" value="Peptidase_S41"/>
    <property type="match status" value="1"/>
</dbReference>
<evidence type="ECO:0000313" key="9">
    <source>
        <dbReference type="EMBL" id="SQI61893.1"/>
    </source>
</evidence>
<dbReference type="SUPFAM" id="SSF52096">
    <property type="entry name" value="ClpP/crotonase"/>
    <property type="match status" value="1"/>
</dbReference>
<feature type="domain" description="PDZ" evidence="8">
    <location>
        <begin position="96"/>
        <end position="186"/>
    </location>
</feature>
<dbReference type="InterPro" id="IPR036366">
    <property type="entry name" value="PGBDSf"/>
</dbReference>
<evidence type="ECO:0000256" key="4">
    <source>
        <dbReference type="ARBA" id="ARBA00022825"/>
    </source>
</evidence>
<dbReference type="Gene3D" id="2.30.42.10">
    <property type="match status" value="1"/>
</dbReference>
<reference evidence="9 10" key="1">
    <citation type="submission" date="2018-06" db="EMBL/GenBank/DDBJ databases">
        <authorList>
            <consortium name="Pathogen Informatics"/>
            <person name="Doyle S."/>
        </authorList>
    </citation>
    <scope>NUCLEOTIDE SEQUENCE [LARGE SCALE GENOMIC DNA]</scope>
    <source>
        <strain evidence="9 10">NCTC4824</strain>
    </source>
</reference>
<gene>
    <name evidence="9" type="primary">ctpB_2</name>
    <name evidence="9" type="ORF">NCTC4824_03460</name>
</gene>
<dbReference type="FunFam" id="3.30.750.44:FF:000001">
    <property type="entry name" value="S41 family peptidase"/>
    <property type="match status" value="1"/>
</dbReference>
<evidence type="ECO:0000256" key="3">
    <source>
        <dbReference type="ARBA" id="ARBA00022801"/>
    </source>
</evidence>
<dbReference type="Pfam" id="PF13180">
    <property type="entry name" value="PDZ_2"/>
    <property type="match status" value="1"/>
</dbReference>
<dbReference type="STRING" id="1348624.GCA_001591545_02320"/>
<comment type="similarity">
    <text evidence="1 7">Belongs to the peptidase S41A family.</text>
</comment>
<dbReference type="CDD" id="cd06782">
    <property type="entry name" value="cpPDZ_CPP-like"/>
    <property type="match status" value="1"/>
</dbReference>
<evidence type="ECO:0000256" key="1">
    <source>
        <dbReference type="ARBA" id="ARBA00009179"/>
    </source>
</evidence>
<dbReference type="InterPro" id="IPR002477">
    <property type="entry name" value="Peptidoglycan-bd-like"/>
</dbReference>
<evidence type="ECO:0000256" key="6">
    <source>
        <dbReference type="ARBA" id="ARBA00066637"/>
    </source>
</evidence>
<dbReference type="SUPFAM" id="SSF47090">
    <property type="entry name" value="PGBD-like"/>
    <property type="match status" value="1"/>
</dbReference>
<evidence type="ECO:0000256" key="7">
    <source>
        <dbReference type="RuleBase" id="RU004404"/>
    </source>
</evidence>
<dbReference type="FunFam" id="2.30.42.10:FF:000063">
    <property type="entry name" value="Peptidase, S41 family"/>
    <property type="match status" value="1"/>
</dbReference>
<dbReference type="InterPro" id="IPR005151">
    <property type="entry name" value="Tail-specific_protease"/>
</dbReference>
<dbReference type="EC" id="3.4.21.102" evidence="6"/>
<evidence type="ECO:0000313" key="10">
    <source>
        <dbReference type="Proteomes" id="UP000249134"/>
    </source>
</evidence>
<dbReference type="InterPro" id="IPR001478">
    <property type="entry name" value="PDZ"/>
</dbReference>
<dbReference type="NCBIfam" id="TIGR00225">
    <property type="entry name" value="prc"/>
    <property type="match status" value="1"/>
</dbReference>
<dbReference type="Proteomes" id="UP000249134">
    <property type="component" value="Chromosome 1"/>
</dbReference>
<dbReference type="PANTHER" id="PTHR32060:SF29">
    <property type="entry name" value="CARBOXY-TERMINAL PROCESSING PROTEASE CTPB"/>
    <property type="match status" value="1"/>
</dbReference>
<dbReference type="InterPro" id="IPR036034">
    <property type="entry name" value="PDZ_sf"/>
</dbReference>
<organism evidence="9 10">
    <name type="scientific">Lederbergia lenta</name>
    <name type="common">Bacillus lentus</name>
    <dbReference type="NCBI Taxonomy" id="1467"/>
    <lineage>
        <taxon>Bacteria</taxon>
        <taxon>Bacillati</taxon>
        <taxon>Bacillota</taxon>
        <taxon>Bacilli</taxon>
        <taxon>Bacillales</taxon>
        <taxon>Bacillaceae</taxon>
        <taxon>Lederbergia</taxon>
    </lineage>
</organism>
<dbReference type="GO" id="GO:0007165">
    <property type="term" value="P:signal transduction"/>
    <property type="evidence" value="ECO:0007669"/>
    <property type="project" value="TreeGrafter"/>
</dbReference>
<dbReference type="InterPro" id="IPR029045">
    <property type="entry name" value="ClpP/crotonase-like_dom_sf"/>
</dbReference>
<dbReference type="GO" id="GO:0030288">
    <property type="term" value="C:outer membrane-bounded periplasmic space"/>
    <property type="evidence" value="ECO:0007669"/>
    <property type="project" value="TreeGrafter"/>
</dbReference>
<dbReference type="SMART" id="SM00228">
    <property type="entry name" value="PDZ"/>
    <property type="match status" value="1"/>
</dbReference>
<comment type="catalytic activity">
    <reaction evidence="5">
        <text>The enzyme shows specific recognition of a C-terminal tripeptide, Xaa-Yaa-Zaa, in which Xaa is preferably Ala or Leu, Yaa is preferably Ala or Tyr, and Zaa is preferably Ala, but then cleaves at a variable distance from the C-terminus. A typical cleavage is -Ala-Ala-|-Arg-Ala-Ala-Lys-Glu-Asn-Tyr-Ala-Leu-Ala-Ala.</text>
        <dbReference type="EC" id="3.4.21.102"/>
    </reaction>
</comment>
<keyword evidence="4 7" id="KW-0720">Serine protease</keyword>